<reference evidence="6 7" key="1">
    <citation type="submission" date="2023-03" db="EMBL/GenBank/DDBJ databases">
        <title>Paludisphaera mucosa sp. nov. a novel planctomycete from northern fen.</title>
        <authorList>
            <person name="Ivanova A."/>
        </authorList>
    </citation>
    <scope>NUCLEOTIDE SEQUENCE [LARGE SCALE GENOMIC DNA]</scope>
    <source>
        <strain evidence="6 7">Pla2</strain>
    </source>
</reference>
<feature type="transmembrane region" description="Helical" evidence="5">
    <location>
        <begin position="333"/>
        <end position="359"/>
    </location>
</feature>
<dbReference type="InterPro" id="IPR050598">
    <property type="entry name" value="AminoAcid_Transporter"/>
</dbReference>
<dbReference type="PANTHER" id="PTHR11785">
    <property type="entry name" value="AMINO ACID TRANSPORTER"/>
    <property type="match status" value="1"/>
</dbReference>
<keyword evidence="3 5" id="KW-1133">Transmembrane helix</keyword>
<feature type="transmembrane region" description="Helical" evidence="5">
    <location>
        <begin position="24"/>
        <end position="45"/>
    </location>
</feature>
<dbReference type="PANTHER" id="PTHR11785:SF512">
    <property type="entry name" value="SOBREMESA, ISOFORM B"/>
    <property type="match status" value="1"/>
</dbReference>
<evidence type="ECO:0000313" key="6">
    <source>
        <dbReference type="EMBL" id="MDG3005705.1"/>
    </source>
</evidence>
<feature type="transmembrane region" description="Helical" evidence="5">
    <location>
        <begin position="186"/>
        <end position="206"/>
    </location>
</feature>
<evidence type="ECO:0000256" key="3">
    <source>
        <dbReference type="ARBA" id="ARBA00022989"/>
    </source>
</evidence>
<feature type="transmembrane region" description="Helical" evidence="5">
    <location>
        <begin position="421"/>
        <end position="440"/>
    </location>
</feature>
<evidence type="ECO:0000256" key="2">
    <source>
        <dbReference type="ARBA" id="ARBA00022692"/>
    </source>
</evidence>
<evidence type="ECO:0000256" key="1">
    <source>
        <dbReference type="ARBA" id="ARBA00004141"/>
    </source>
</evidence>
<dbReference type="InterPro" id="IPR002293">
    <property type="entry name" value="AA/rel_permease1"/>
</dbReference>
<dbReference type="EMBL" id="JARRAG010000002">
    <property type="protein sequence ID" value="MDG3005705.1"/>
    <property type="molecule type" value="Genomic_DNA"/>
</dbReference>
<dbReference type="PIRSF" id="PIRSF006060">
    <property type="entry name" value="AA_transporter"/>
    <property type="match status" value="1"/>
</dbReference>
<keyword evidence="2 5" id="KW-0812">Transmembrane</keyword>
<keyword evidence="4 5" id="KW-0472">Membrane</keyword>
<evidence type="ECO:0000313" key="7">
    <source>
        <dbReference type="Proteomes" id="UP001216907"/>
    </source>
</evidence>
<gene>
    <name evidence="6" type="ORF">PZE19_18100</name>
</gene>
<accession>A0ABT6FDP6</accession>
<dbReference type="Gene3D" id="1.20.1740.10">
    <property type="entry name" value="Amino acid/polyamine transporter I"/>
    <property type="match status" value="1"/>
</dbReference>
<proteinExistence type="predicted"/>
<feature type="transmembrane region" description="Helical" evidence="5">
    <location>
        <begin position="282"/>
        <end position="303"/>
    </location>
</feature>
<evidence type="ECO:0000256" key="5">
    <source>
        <dbReference type="SAM" id="Phobius"/>
    </source>
</evidence>
<feature type="transmembrane region" description="Helical" evidence="5">
    <location>
        <begin position="151"/>
        <end position="174"/>
    </location>
</feature>
<feature type="transmembrane region" description="Helical" evidence="5">
    <location>
        <begin position="240"/>
        <end position="262"/>
    </location>
</feature>
<feature type="transmembrane region" description="Helical" evidence="5">
    <location>
        <begin position="380"/>
        <end position="401"/>
    </location>
</feature>
<keyword evidence="7" id="KW-1185">Reference proteome</keyword>
<evidence type="ECO:0000256" key="4">
    <source>
        <dbReference type="ARBA" id="ARBA00023136"/>
    </source>
</evidence>
<feature type="transmembrane region" description="Helical" evidence="5">
    <location>
        <begin position="461"/>
        <end position="477"/>
    </location>
</feature>
<sequence length="523" mass="55400">MTTEDAVPAKPSKPRRAPALVRDLGALDAAMLVMGAMIGSGVFITSAESSRLVGAPGWLMAAWALAGLMTVAGAISAAELAAMMPKAGGQYYFLRTAYGPLVGFLFGWSMFLVVQTGTIAAVAVAFAKFLGVFVPAISAENALPAVGLGGYALRVSTQQLVAVAVIVALTVANTRGLKLGSLIQNTFTFAKTAALIGLILAGILLGRSEQAAAWTSSWWDPWANGWTPNSHYAPALPFDGYGAVLLLLGLAMVGPLFSSSAWNNVTFVSEEARDPGRTLPRAMFWGTAVVISLYLLANVAYLVSLPLASIQDAPQERVGTAAMEAAVGPSGRYLMAGAILISTFGCVNGLILAGARVFYAMARDRLFFQAAAKTNAHHAPAVALYSQGIWACLLTLPATVTVHKETGVPKYGNLYSELLEYIIPVDLLFCIVMVAAVIVLRRKAPFLNRPYKTFAYPVPPAVYIVLATLLVVDFLYLKPMTSGVGFLIVLAGLPVYYWWDRARPDATTARSSKPTPSPEPASE</sequence>
<name>A0ABT6FDP6_9BACT</name>
<feature type="transmembrane region" description="Helical" evidence="5">
    <location>
        <begin position="483"/>
        <end position="499"/>
    </location>
</feature>
<dbReference type="Proteomes" id="UP001216907">
    <property type="component" value="Unassembled WGS sequence"/>
</dbReference>
<comment type="caution">
    <text evidence="6">The sequence shown here is derived from an EMBL/GenBank/DDBJ whole genome shotgun (WGS) entry which is preliminary data.</text>
</comment>
<organism evidence="6 7">
    <name type="scientific">Paludisphaera mucosa</name>
    <dbReference type="NCBI Taxonomy" id="3030827"/>
    <lineage>
        <taxon>Bacteria</taxon>
        <taxon>Pseudomonadati</taxon>
        <taxon>Planctomycetota</taxon>
        <taxon>Planctomycetia</taxon>
        <taxon>Isosphaerales</taxon>
        <taxon>Isosphaeraceae</taxon>
        <taxon>Paludisphaera</taxon>
    </lineage>
</organism>
<feature type="transmembrane region" description="Helical" evidence="5">
    <location>
        <begin position="57"/>
        <end position="77"/>
    </location>
</feature>
<comment type="subcellular location">
    <subcellularLocation>
        <location evidence="1">Membrane</location>
        <topology evidence="1">Multi-pass membrane protein</topology>
    </subcellularLocation>
</comment>
<dbReference type="Pfam" id="PF13520">
    <property type="entry name" value="AA_permease_2"/>
    <property type="match status" value="1"/>
</dbReference>
<dbReference type="RefSeq" id="WP_277862035.1">
    <property type="nucleotide sequence ID" value="NZ_JARRAG010000002.1"/>
</dbReference>
<protein>
    <submittedName>
        <fullName evidence="6">Amino acid permease</fullName>
    </submittedName>
</protein>